<reference evidence="2" key="1">
    <citation type="submission" date="2022-11" db="UniProtKB">
        <authorList>
            <consortium name="WormBaseParasite"/>
        </authorList>
    </citation>
    <scope>IDENTIFICATION</scope>
</reference>
<keyword evidence="1" id="KW-1185">Reference proteome</keyword>
<dbReference type="WBParaSite" id="nRc.2.0.1.t24050-RA">
    <property type="protein sequence ID" value="nRc.2.0.1.t24050-RA"/>
    <property type="gene ID" value="nRc.2.0.1.g24050"/>
</dbReference>
<organism evidence="1 2">
    <name type="scientific">Romanomermis culicivorax</name>
    <name type="common">Nematode worm</name>
    <dbReference type="NCBI Taxonomy" id="13658"/>
    <lineage>
        <taxon>Eukaryota</taxon>
        <taxon>Metazoa</taxon>
        <taxon>Ecdysozoa</taxon>
        <taxon>Nematoda</taxon>
        <taxon>Enoplea</taxon>
        <taxon>Dorylaimia</taxon>
        <taxon>Mermithida</taxon>
        <taxon>Mermithoidea</taxon>
        <taxon>Mermithidae</taxon>
        <taxon>Romanomermis</taxon>
    </lineage>
</organism>
<dbReference type="Proteomes" id="UP000887565">
    <property type="component" value="Unplaced"/>
</dbReference>
<sequence>MVPGFIAQKRSSNPIEIDEIYPLISTLSKKFFEICLKFAHFQNMTSSIDWYQIYRNKARISPKKNNLKIELDEVYRLIPNSFGKNFKIRLKSAEFETKK</sequence>
<accession>A0A915JE20</accession>
<evidence type="ECO:0000313" key="2">
    <source>
        <dbReference type="WBParaSite" id="nRc.2.0.1.t24050-RA"/>
    </source>
</evidence>
<evidence type="ECO:0000313" key="1">
    <source>
        <dbReference type="Proteomes" id="UP000887565"/>
    </source>
</evidence>
<proteinExistence type="predicted"/>
<dbReference type="AlphaFoldDB" id="A0A915JE20"/>
<protein>
    <submittedName>
        <fullName evidence="2">LAGLIDADG homing endonuclease</fullName>
    </submittedName>
</protein>
<name>A0A915JE20_ROMCU</name>